<name>A0A1I4GFJ0_9GAMM</name>
<evidence type="ECO:0000256" key="1">
    <source>
        <dbReference type="SAM" id="MobiDB-lite"/>
    </source>
</evidence>
<evidence type="ECO:0000313" key="4">
    <source>
        <dbReference type="Proteomes" id="UP000199579"/>
    </source>
</evidence>
<dbReference type="PANTHER" id="PTHR41248">
    <property type="entry name" value="NORD PROTEIN"/>
    <property type="match status" value="1"/>
</dbReference>
<dbReference type="SMART" id="SM00327">
    <property type="entry name" value="VWA"/>
    <property type="match status" value="1"/>
</dbReference>
<dbReference type="SUPFAM" id="SSF53300">
    <property type="entry name" value="vWA-like"/>
    <property type="match status" value="1"/>
</dbReference>
<feature type="compositionally biased region" description="Acidic residues" evidence="1">
    <location>
        <begin position="204"/>
        <end position="218"/>
    </location>
</feature>
<dbReference type="PANTHER" id="PTHR41248:SF1">
    <property type="entry name" value="NORD PROTEIN"/>
    <property type="match status" value="1"/>
</dbReference>
<feature type="compositionally biased region" description="Low complexity" evidence="1">
    <location>
        <begin position="219"/>
        <end position="239"/>
    </location>
</feature>
<dbReference type="Pfam" id="PF00092">
    <property type="entry name" value="VWA"/>
    <property type="match status" value="1"/>
</dbReference>
<dbReference type="InterPro" id="IPR002035">
    <property type="entry name" value="VWF_A"/>
</dbReference>
<sequence length="621" mass="66670">MQKKTLMGSLPVYAQHLSEQTGVKVIVEGSQAYTDGTKVVVPFTETDPELSFGYVAHECSHVRNTDMQCFGEAQAVPFRLSVLNILEDIRIERLSMDQYPGTEGDLNHLVTVVLGNRLDPAEVAQKPALHVVHDTLLLAGRWQVLGQDLEQPATVMLQAQEKLLGAQLSARIMQKVGEVLQCDSTRDVLALADAIIALLPSQEDPQDEEEQGEQDQEQQENQPQEGDDASASKPDSAAGEGEGEGESQSQSQSQSQGQGEEAGQPDSEQKNSAGDQAGDSQDDRQDGGSSRSQGGDTPAEAEGDDAAGDSGSQSGDHPSQEANDLREQAMQATAGDLQGLISEVGDKAAELLSQKARRDPCARRLLSLAGRSCLRSDAASGRRVQLGLEQSSGLRQCLNGLLQAQVDCRVSLKRQGKRLDTSRIALLKAGETRVFRSKARAERQSAAIQFLLDKSGSMSGAMDEAEAALYAVLHAVENLPQVSTGAIAFPERGSDSVTRCALIKGHRERLLQAVRLGGFGAMHQGCTPLGEALWPAAVELLRAKGERKILFVITDGEPDSAWLAQEMVERCENSGIEVLALGFGGATADLLSRTFTRFRAVGQVSRLKQALFELVREVLVA</sequence>
<organism evidence="3 4">
    <name type="scientific">Azotobacter beijerinckii</name>
    <dbReference type="NCBI Taxonomy" id="170623"/>
    <lineage>
        <taxon>Bacteria</taxon>
        <taxon>Pseudomonadati</taxon>
        <taxon>Pseudomonadota</taxon>
        <taxon>Gammaproteobacteria</taxon>
        <taxon>Pseudomonadales</taxon>
        <taxon>Pseudomonadaceae</taxon>
        <taxon>Azotobacter</taxon>
    </lineage>
</organism>
<gene>
    <name evidence="3" type="ORF">SAMN04244574_03822</name>
</gene>
<dbReference type="PROSITE" id="PS50234">
    <property type="entry name" value="VWFA"/>
    <property type="match status" value="1"/>
</dbReference>
<dbReference type="EMBL" id="FOSX01000089">
    <property type="protein sequence ID" value="SFL28804.1"/>
    <property type="molecule type" value="Genomic_DNA"/>
</dbReference>
<accession>A0A1I4GFJ0</accession>
<evidence type="ECO:0000259" key="2">
    <source>
        <dbReference type="PROSITE" id="PS50234"/>
    </source>
</evidence>
<feature type="compositionally biased region" description="Low complexity" evidence="1">
    <location>
        <begin position="287"/>
        <end position="296"/>
    </location>
</feature>
<evidence type="ECO:0000313" key="3">
    <source>
        <dbReference type="EMBL" id="SFL28804.1"/>
    </source>
</evidence>
<proteinExistence type="predicted"/>
<protein>
    <submittedName>
        <fullName evidence="3">von Willebrand factor type A domain-containing protein</fullName>
    </submittedName>
</protein>
<dbReference type="Proteomes" id="UP000199579">
    <property type="component" value="Unassembled WGS sequence"/>
</dbReference>
<feature type="compositionally biased region" description="Low complexity" evidence="1">
    <location>
        <begin position="246"/>
        <end position="264"/>
    </location>
</feature>
<dbReference type="InterPro" id="IPR051928">
    <property type="entry name" value="NorD/CobT"/>
</dbReference>
<feature type="region of interest" description="Disordered" evidence="1">
    <location>
        <begin position="202"/>
        <end position="323"/>
    </location>
</feature>
<feature type="domain" description="VWFA" evidence="2">
    <location>
        <begin position="447"/>
        <end position="584"/>
    </location>
</feature>
<dbReference type="InterPro" id="IPR036465">
    <property type="entry name" value="vWFA_dom_sf"/>
</dbReference>
<dbReference type="Gene3D" id="3.40.50.410">
    <property type="entry name" value="von Willebrand factor, type A domain"/>
    <property type="match status" value="1"/>
</dbReference>
<reference evidence="3 4" key="1">
    <citation type="submission" date="2016-10" db="EMBL/GenBank/DDBJ databases">
        <authorList>
            <person name="de Groot N.N."/>
        </authorList>
    </citation>
    <scope>NUCLEOTIDE SEQUENCE [LARGE SCALE GENOMIC DNA]</scope>
    <source>
        <strain evidence="3 4">DSM 381</strain>
    </source>
</reference>
<dbReference type="RefSeq" id="WP_090943037.1">
    <property type="nucleotide sequence ID" value="NZ_FOSX01000089.1"/>
</dbReference>
<dbReference type="AlphaFoldDB" id="A0A1I4GFJ0"/>